<dbReference type="EMBL" id="CP002590">
    <property type="protein sequence ID" value="AEA12231.1"/>
    <property type="molecule type" value="Genomic_DNA"/>
</dbReference>
<dbReference type="Pfam" id="PF01494">
    <property type="entry name" value="FAD_binding_3"/>
    <property type="match status" value="1"/>
</dbReference>
<reference evidence="2 3" key="1">
    <citation type="journal article" date="2011" name="J. Bacteriol.">
        <title>Complete genome sequence of the thermoacidophilic crenarchaeon Thermoproteus uzoniensis 768-20.</title>
        <authorList>
            <person name="Mardanov A.V."/>
            <person name="Gumerov V.M."/>
            <person name="Beletsky A.V."/>
            <person name="Prokofeva M.I."/>
            <person name="Bonch-Osmolovskaya E.A."/>
            <person name="Ravin N.V."/>
            <person name="Skryabin K.G."/>
        </authorList>
    </citation>
    <scope>NUCLEOTIDE SEQUENCE [LARGE SCALE GENOMIC DNA]</scope>
    <source>
        <strain evidence="2 3">768-20</strain>
    </source>
</reference>
<protein>
    <submittedName>
        <fullName evidence="2">Geranylgeranyl reductase</fullName>
    </submittedName>
</protein>
<sequence>MYDLVIVGAGPAGATAAVVATRLGLRTLVVDRFKPPREKPCGGGLTPRTWKMLERLGIEYHWYGECREVRVKVADIRYTHRGEPIRVTRRPEFDKALLEQSHAEFVVDKIVKVEGGRAVGEKGVYEGAVVVGADGANSVVARSLGEPPPSSKTHAIAFMSIADGSLGDLCVIDFDFAHEETGGVGYAWAFTLGDRGADVGIGVGWGPWMDLRRPLAKWAESLGLKAGEVMGHPLSLGSLRRLGRGNVILAGEAAGFVDASTGEGIYYAVATGALAAQAAYVALKVRNNPGEAEAVYRQLARPYVEEIRKSRLISRLLGAFGYNKRVARLVGPSLVRLYKMLTSGEATYGPLLIKPKILR</sequence>
<evidence type="ECO:0000313" key="2">
    <source>
        <dbReference type="EMBL" id="AEA12231.1"/>
    </source>
</evidence>
<name>F2L4Q3_THEU7</name>
<dbReference type="SUPFAM" id="SSF51905">
    <property type="entry name" value="FAD/NAD(P)-binding domain"/>
    <property type="match status" value="1"/>
</dbReference>
<reference key="2">
    <citation type="submission" date="2011-03" db="EMBL/GenBank/DDBJ databases">
        <title>Complete genome sequence of the thermoacidophilic crenarchaeon Thermoproteus uzoniensis 768-20.</title>
        <authorList>
            <person name="Mardanov A.V."/>
            <person name="Gumerov V.M."/>
            <person name="Beletsky A.V."/>
            <person name="Prokofeva M.I."/>
            <person name="Bonch-Osmolovskaya E.A."/>
            <person name="Ravin N.V."/>
            <person name="Skryabin K.G."/>
        </authorList>
    </citation>
    <scope>NUCLEOTIDE SEQUENCE</scope>
    <source>
        <strain>768-20</strain>
    </source>
</reference>
<dbReference type="InterPro" id="IPR036188">
    <property type="entry name" value="FAD/NAD-bd_sf"/>
</dbReference>
<dbReference type="InterPro" id="IPR011777">
    <property type="entry name" value="Geranylgeranyl_Rdtase_fam"/>
</dbReference>
<organism evidence="2 3">
    <name type="scientific">Thermoproteus uzoniensis (strain 768-20)</name>
    <dbReference type="NCBI Taxonomy" id="999630"/>
    <lineage>
        <taxon>Archaea</taxon>
        <taxon>Thermoproteota</taxon>
        <taxon>Thermoprotei</taxon>
        <taxon>Thermoproteales</taxon>
        <taxon>Thermoproteaceae</taxon>
        <taxon>Thermoproteus</taxon>
    </lineage>
</organism>
<accession>F2L4Q3</accession>
<dbReference type="GO" id="GO:0016628">
    <property type="term" value="F:oxidoreductase activity, acting on the CH-CH group of donors, NAD or NADP as acceptor"/>
    <property type="evidence" value="ECO:0007669"/>
    <property type="project" value="InterPro"/>
</dbReference>
<dbReference type="KEGG" id="tuz:TUZN_0741"/>
<dbReference type="RefSeq" id="WP_013679567.1">
    <property type="nucleotide sequence ID" value="NC_015315.1"/>
</dbReference>
<evidence type="ECO:0000259" key="1">
    <source>
        <dbReference type="Pfam" id="PF01494"/>
    </source>
</evidence>
<dbReference type="Gene3D" id="3.50.50.60">
    <property type="entry name" value="FAD/NAD(P)-binding domain"/>
    <property type="match status" value="1"/>
</dbReference>
<dbReference type="InterPro" id="IPR002938">
    <property type="entry name" value="FAD-bd"/>
</dbReference>
<feature type="domain" description="FAD-binding" evidence="1">
    <location>
        <begin position="2"/>
        <end position="61"/>
    </location>
</feature>
<keyword evidence="3" id="KW-1185">Reference proteome</keyword>
<evidence type="ECO:0000313" key="3">
    <source>
        <dbReference type="Proteomes" id="UP000008138"/>
    </source>
</evidence>
<dbReference type="STRING" id="999630.TUZN_0741"/>
<dbReference type="GO" id="GO:0071949">
    <property type="term" value="F:FAD binding"/>
    <property type="evidence" value="ECO:0007669"/>
    <property type="project" value="InterPro"/>
</dbReference>
<dbReference type="GeneID" id="10360280"/>
<gene>
    <name evidence="2" type="ordered locus">TUZN_0741</name>
</gene>
<dbReference type="PRINTS" id="PR00469">
    <property type="entry name" value="PNDRDTASEII"/>
</dbReference>
<dbReference type="HOGENOM" id="CLU_024648_5_0_2"/>
<dbReference type="OrthoDB" id="46008at2157"/>
<dbReference type="Proteomes" id="UP000008138">
    <property type="component" value="Chromosome"/>
</dbReference>
<dbReference type="AlphaFoldDB" id="F2L4Q3"/>
<dbReference type="InterPro" id="IPR050407">
    <property type="entry name" value="Geranylgeranyl_reductase"/>
</dbReference>
<dbReference type="NCBIfam" id="TIGR02032">
    <property type="entry name" value="GG-red-SF"/>
    <property type="match status" value="1"/>
</dbReference>
<dbReference type="PANTHER" id="PTHR42685">
    <property type="entry name" value="GERANYLGERANYL DIPHOSPHATE REDUCTASE"/>
    <property type="match status" value="1"/>
</dbReference>
<proteinExistence type="predicted"/>
<dbReference type="eggNOG" id="arCOG00570">
    <property type="taxonomic scope" value="Archaea"/>
</dbReference>
<dbReference type="PANTHER" id="PTHR42685:SF22">
    <property type="entry name" value="CONDITIONED MEDIUM FACTOR RECEPTOR 1"/>
    <property type="match status" value="1"/>
</dbReference>